<name>A0A1U7HU76_9CHRO</name>
<protein>
    <submittedName>
        <fullName evidence="7">Proteolipid membrane potential modulator</fullName>
    </submittedName>
</protein>
<evidence type="ECO:0000256" key="6">
    <source>
        <dbReference type="SAM" id="Phobius"/>
    </source>
</evidence>
<comment type="subcellular location">
    <subcellularLocation>
        <location evidence="1">Membrane</location>
    </subcellularLocation>
</comment>
<accession>A0A1U7HU76</accession>
<evidence type="ECO:0000256" key="3">
    <source>
        <dbReference type="ARBA" id="ARBA00022692"/>
    </source>
</evidence>
<dbReference type="Proteomes" id="UP000185984">
    <property type="component" value="Unassembled WGS sequence"/>
</dbReference>
<sequence length="61" mass="6778">MKLLRIATGILLPPLGVFLTEGISTAFLINIVLTILGWLPGSIHAVWIIVKHEERTNKPVY</sequence>
<evidence type="ECO:0000256" key="4">
    <source>
        <dbReference type="ARBA" id="ARBA00022989"/>
    </source>
</evidence>
<dbReference type="STRING" id="247279.NIES1031_10225"/>
<feature type="transmembrane region" description="Helical" evidence="6">
    <location>
        <begin position="26"/>
        <end position="50"/>
    </location>
</feature>
<dbReference type="OrthoDB" id="9810121at2"/>
<evidence type="ECO:0000256" key="1">
    <source>
        <dbReference type="ARBA" id="ARBA00004370"/>
    </source>
</evidence>
<evidence type="ECO:0000313" key="8">
    <source>
        <dbReference type="Proteomes" id="UP000185984"/>
    </source>
</evidence>
<proteinExistence type="inferred from homology"/>
<evidence type="ECO:0000313" key="7">
    <source>
        <dbReference type="EMBL" id="OKH27084.1"/>
    </source>
</evidence>
<keyword evidence="5 6" id="KW-0472">Membrane</keyword>
<dbReference type="InterPro" id="IPR000612">
    <property type="entry name" value="PMP3"/>
</dbReference>
<evidence type="ECO:0000256" key="2">
    <source>
        <dbReference type="ARBA" id="ARBA00009530"/>
    </source>
</evidence>
<keyword evidence="8" id="KW-1185">Reference proteome</keyword>
<comment type="caution">
    <text evidence="7">The sequence shown here is derived from an EMBL/GenBank/DDBJ whole genome shotgun (WGS) entry which is preliminary data.</text>
</comment>
<dbReference type="PANTHER" id="PTHR21659:SF42">
    <property type="entry name" value="UPF0057 MEMBRANE PROTEIN ZK632.10-RELATED"/>
    <property type="match status" value="1"/>
</dbReference>
<comment type="similarity">
    <text evidence="2">Belongs to the UPF0057 (PMP3) family.</text>
</comment>
<dbReference type="GO" id="GO:0016020">
    <property type="term" value="C:membrane"/>
    <property type="evidence" value="ECO:0007669"/>
    <property type="project" value="UniProtKB-SubCell"/>
</dbReference>
<keyword evidence="3 6" id="KW-0812">Transmembrane</keyword>
<reference evidence="7 8" key="1">
    <citation type="submission" date="2016-11" db="EMBL/GenBank/DDBJ databases">
        <title>Draft Genome Sequences of Nine Cyanobacterial Strains from Diverse Habitats.</title>
        <authorList>
            <person name="Zhu T."/>
            <person name="Hou S."/>
            <person name="Lu X."/>
            <person name="Hess W.R."/>
        </authorList>
    </citation>
    <scope>NUCLEOTIDE SEQUENCE [LARGE SCALE GENOMIC DNA]</scope>
    <source>
        <strain evidence="7 8">5.2 s.c.1</strain>
    </source>
</reference>
<dbReference type="AlphaFoldDB" id="A0A1U7HU76"/>
<dbReference type="PANTHER" id="PTHR21659">
    <property type="entry name" value="HYDROPHOBIC PROTEIN RCI2 LOW TEMPERATURE AND SALT RESPONSIVE PROTEIN LTI6 -RELATED"/>
    <property type="match status" value="1"/>
</dbReference>
<dbReference type="RefSeq" id="WP_073549296.1">
    <property type="nucleotide sequence ID" value="NZ_CAWMVK010000041.1"/>
</dbReference>
<keyword evidence="4 6" id="KW-1133">Transmembrane helix</keyword>
<dbReference type="EMBL" id="MRCC01000007">
    <property type="protein sequence ID" value="OKH27084.1"/>
    <property type="molecule type" value="Genomic_DNA"/>
</dbReference>
<evidence type="ECO:0000256" key="5">
    <source>
        <dbReference type="ARBA" id="ARBA00023136"/>
    </source>
</evidence>
<organism evidence="7 8">
    <name type="scientific">Chroogloeocystis siderophila 5.2 s.c.1</name>
    <dbReference type="NCBI Taxonomy" id="247279"/>
    <lineage>
        <taxon>Bacteria</taxon>
        <taxon>Bacillati</taxon>
        <taxon>Cyanobacteriota</taxon>
        <taxon>Cyanophyceae</taxon>
        <taxon>Oscillatoriophycideae</taxon>
        <taxon>Chroococcales</taxon>
        <taxon>Chroococcaceae</taxon>
        <taxon>Chroogloeocystis</taxon>
    </lineage>
</organism>
<dbReference type="Pfam" id="PF01679">
    <property type="entry name" value="Pmp3"/>
    <property type="match status" value="1"/>
</dbReference>
<gene>
    <name evidence="7" type="ORF">NIES1031_10225</name>
</gene>